<dbReference type="PANTHER" id="PTHR43110:SF1">
    <property type="entry name" value="THIOL PEROXIDASE"/>
    <property type="match status" value="1"/>
</dbReference>
<dbReference type="Gene3D" id="3.30.420.10">
    <property type="entry name" value="Ribonuclease H-like superfamily/Ribonuclease H"/>
    <property type="match status" value="1"/>
</dbReference>
<dbReference type="GO" id="GO:0016491">
    <property type="term" value="F:oxidoreductase activity"/>
    <property type="evidence" value="ECO:0007669"/>
    <property type="project" value="InterPro"/>
</dbReference>
<dbReference type="PANTHER" id="PTHR43110">
    <property type="entry name" value="THIOL PEROXIDASE"/>
    <property type="match status" value="1"/>
</dbReference>
<dbReference type="GO" id="GO:0004527">
    <property type="term" value="F:exonuclease activity"/>
    <property type="evidence" value="ECO:0007669"/>
    <property type="project" value="UniProtKB-ARBA"/>
</dbReference>
<feature type="domain" description="Thioredoxin" evidence="2">
    <location>
        <begin position="238"/>
        <end position="390"/>
    </location>
</feature>
<accession>A0A538TVS2</accession>
<dbReference type="SMART" id="SM00479">
    <property type="entry name" value="EXOIII"/>
    <property type="match status" value="1"/>
</dbReference>
<sequence length="390" mass="42089">MSLLSAQRVVVIDVETTGFDPASDVLLEVAVVALEGEDICESWATLVRPSRAIPLGATAVHGIDTVMVAEAPEPKRVAADLRRRCGTSMLAFHHARFDLAFLAPLLRDAGEPPLWNPVIDTLGLARGLPGFSGHSLPELAARLRLPRERAHRALGDARTTARLLVQLATRWEERRGVASLAELAALSQDALRLPARREAAGEDGGGGRDIPDRATLRLDLFGSPAEGGNAMQTTAAVPEIGQMAPEFRLKGPGGQFFTLTEYRGRKNVVLAFFPLAFSPVCSHQLPALEKQMSRFRNLDAEVLGISVDSHFANDAFAKHLGLSFPLLSDFEREASAAYGVLVADKGHSGRALFAVDRQGRIVHRDVSPAPGDPAQIPDHEKVLRALESLR</sequence>
<dbReference type="EMBL" id="VBOY01000033">
    <property type="protein sequence ID" value="TMQ67668.1"/>
    <property type="molecule type" value="Genomic_DNA"/>
</dbReference>
<evidence type="ECO:0000256" key="1">
    <source>
        <dbReference type="ARBA" id="ARBA00023284"/>
    </source>
</evidence>
<evidence type="ECO:0000313" key="3">
    <source>
        <dbReference type="EMBL" id="TMQ67668.1"/>
    </source>
</evidence>
<protein>
    <submittedName>
        <fullName evidence="3">Redoxin domain-containing protein</fullName>
    </submittedName>
</protein>
<dbReference type="CDD" id="cd06127">
    <property type="entry name" value="DEDDh"/>
    <property type="match status" value="1"/>
</dbReference>
<reference evidence="3 4" key="1">
    <citation type="journal article" date="2019" name="Nat. Microbiol.">
        <title>Mediterranean grassland soil C-N compound turnover is dependent on rainfall and depth, and is mediated by genomically divergent microorganisms.</title>
        <authorList>
            <person name="Diamond S."/>
            <person name="Andeer P.F."/>
            <person name="Li Z."/>
            <person name="Crits-Christoph A."/>
            <person name="Burstein D."/>
            <person name="Anantharaman K."/>
            <person name="Lane K.R."/>
            <person name="Thomas B.C."/>
            <person name="Pan C."/>
            <person name="Northen T.R."/>
            <person name="Banfield J.F."/>
        </authorList>
    </citation>
    <scope>NUCLEOTIDE SEQUENCE [LARGE SCALE GENOMIC DNA]</scope>
    <source>
        <strain evidence="3">WS_8</strain>
    </source>
</reference>
<dbReference type="AlphaFoldDB" id="A0A538TVS2"/>
<name>A0A538TVS2_UNCEI</name>
<dbReference type="Pfam" id="PF00578">
    <property type="entry name" value="AhpC-TSA"/>
    <property type="match status" value="1"/>
</dbReference>
<dbReference type="SUPFAM" id="SSF52833">
    <property type="entry name" value="Thioredoxin-like"/>
    <property type="match status" value="1"/>
</dbReference>
<organism evidence="3 4">
    <name type="scientific">Eiseniibacteriota bacterium</name>
    <dbReference type="NCBI Taxonomy" id="2212470"/>
    <lineage>
        <taxon>Bacteria</taxon>
        <taxon>Candidatus Eiseniibacteriota</taxon>
    </lineage>
</organism>
<dbReference type="InterPro" id="IPR013520">
    <property type="entry name" value="Ribonucl_H"/>
</dbReference>
<dbReference type="PROSITE" id="PS51352">
    <property type="entry name" value="THIOREDOXIN_2"/>
    <property type="match status" value="1"/>
</dbReference>
<dbReference type="GO" id="GO:0003676">
    <property type="term" value="F:nucleic acid binding"/>
    <property type="evidence" value="ECO:0007669"/>
    <property type="project" value="InterPro"/>
</dbReference>
<dbReference type="Proteomes" id="UP000316609">
    <property type="component" value="Unassembled WGS sequence"/>
</dbReference>
<dbReference type="InterPro" id="IPR036397">
    <property type="entry name" value="RNaseH_sf"/>
</dbReference>
<dbReference type="Pfam" id="PF00929">
    <property type="entry name" value="RNase_T"/>
    <property type="match status" value="1"/>
</dbReference>
<evidence type="ECO:0000259" key="2">
    <source>
        <dbReference type="PROSITE" id="PS51352"/>
    </source>
</evidence>
<keyword evidence="1" id="KW-0676">Redox-active center</keyword>
<dbReference type="InterPro" id="IPR013766">
    <property type="entry name" value="Thioredoxin_domain"/>
</dbReference>
<dbReference type="FunFam" id="3.30.420.10:FF:000045">
    <property type="entry name" value="3'-5' exonuclease DinG"/>
    <property type="match status" value="1"/>
</dbReference>
<dbReference type="SUPFAM" id="SSF53098">
    <property type="entry name" value="Ribonuclease H-like"/>
    <property type="match status" value="1"/>
</dbReference>
<comment type="caution">
    <text evidence="3">The sequence shown here is derived from an EMBL/GenBank/DDBJ whole genome shotgun (WGS) entry which is preliminary data.</text>
</comment>
<proteinExistence type="predicted"/>
<dbReference type="InterPro" id="IPR036249">
    <property type="entry name" value="Thioredoxin-like_sf"/>
</dbReference>
<dbReference type="InterPro" id="IPR000866">
    <property type="entry name" value="AhpC/TSA"/>
</dbReference>
<dbReference type="GO" id="GO:0016209">
    <property type="term" value="F:antioxidant activity"/>
    <property type="evidence" value="ECO:0007669"/>
    <property type="project" value="InterPro"/>
</dbReference>
<dbReference type="InterPro" id="IPR012337">
    <property type="entry name" value="RNaseH-like_sf"/>
</dbReference>
<evidence type="ECO:0000313" key="4">
    <source>
        <dbReference type="Proteomes" id="UP000316609"/>
    </source>
</evidence>
<gene>
    <name evidence="3" type="ORF">E6K78_04030</name>
</gene>
<dbReference type="Gene3D" id="3.40.30.10">
    <property type="entry name" value="Glutaredoxin"/>
    <property type="match status" value="1"/>
</dbReference>
<dbReference type="InterPro" id="IPR050455">
    <property type="entry name" value="Tpx_Peroxidase_subfamily"/>
</dbReference>